<evidence type="ECO:0000313" key="2">
    <source>
        <dbReference type="EMBL" id="MDA1362310.1"/>
    </source>
</evidence>
<sequence>MVKHDKDGDVATCPVSGATGTRDLYLNFTGGSGFLFNVDWWQFAV</sequence>
<dbReference type="CDD" id="cd04084">
    <property type="entry name" value="CBM6_xylanase-like"/>
    <property type="match status" value="1"/>
</dbReference>
<keyword evidence="3" id="KW-1185">Reference proteome</keyword>
<dbReference type="Proteomes" id="UP001146067">
    <property type="component" value="Unassembled WGS sequence"/>
</dbReference>
<evidence type="ECO:0000259" key="1">
    <source>
        <dbReference type="Pfam" id="PF03422"/>
    </source>
</evidence>
<dbReference type="Gene3D" id="2.60.120.260">
    <property type="entry name" value="Galactose-binding domain-like"/>
    <property type="match status" value="1"/>
</dbReference>
<accession>A0A9X3PF33</accession>
<dbReference type="GO" id="GO:0030246">
    <property type="term" value="F:carbohydrate binding"/>
    <property type="evidence" value="ECO:0007669"/>
    <property type="project" value="InterPro"/>
</dbReference>
<proteinExistence type="predicted"/>
<dbReference type="EMBL" id="JAPZVP010000022">
    <property type="protein sequence ID" value="MDA1362310.1"/>
    <property type="molecule type" value="Genomic_DNA"/>
</dbReference>
<comment type="caution">
    <text evidence="2">The sequence shown here is derived from an EMBL/GenBank/DDBJ whole genome shotgun (WGS) entry which is preliminary data.</text>
</comment>
<organism evidence="2 3">
    <name type="scientific">Glycomyces luteolus</name>
    <dbReference type="NCBI Taxonomy" id="2670330"/>
    <lineage>
        <taxon>Bacteria</taxon>
        <taxon>Bacillati</taxon>
        <taxon>Actinomycetota</taxon>
        <taxon>Actinomycetes</taxon>
        <taxon>Glycomycetales</taxon>
        <taxon>Glycomycetaceae</taxon>
        <taxon>Glycomyces</taxon>
    </lineage>
</organism>
<name>A0A9X3PF33_9ACTN</name>
<evidence type="ECO:0000313" key="3">
    <source>
        <dbReference type="Proteomes" id="UP001146067"/>
    </source>
</evidence>
<gene>
    <name evidence="2" type="ORF">O1R50_21980</name>
</gene>
<dbReference type="SUPFAM" id="SSF49785">
    <property type="entry name" value="Galactose-binding domain-like"/>
    <property type="match status" value="1"/>
</dbReference>
<dbReference type="Pfam" id="PF03422">
    <property type="entry name" value="CBM_6"/>
    <property type="match status" value="1"/>
</dbReference>
<protein>
    <submittedName>
        <fullName evidence="2">Carbohydrate-binding protein</fullName>
    </submittedName>
</protein>
<dbReference type="InterPro" id="IPR008979">
    <property type="entry name" value="Galactose-bd-like_sf"/>
</dbReference>
<dbReference type="AlphaFoldDB" id="A0A9X3PF33"/>
<feature type="domain" description="CBM6" evidence="1">
    <location>
        <begin position="11"/>
        <end position="43"/>
    </location>
</feature>
<reference evidence="2" key="1">
    <citation type="submission" date="2022-12" db="EMBL/GenBank/DDBJ databases">
        <title>Gycomyces niveus sp.nov.,a novel actinomycete isolated from soil in Shouguan.</title>
        <authorList>
            <person name="Yang X."/>
        </authorList>
    </citation>
    <scope>NUCLEOTIDE SEQUENCE</scope>
    <source>
        <strain evidence="2">NEAU-A15</strain>
    </source>
</reference>
<dbReference type="InterPro" id="IPR005084">
    <property type="entry name" value="CBM6"/>
</dbReference>